<dbReference type="InterPro" id="IPR011249">
    <property type="entry name" value="Metalloenz_LuxS/M16"/>
</dbReference>
<dbReference type="FunFam" id="3.30.830.10:FF:000012">
    <property type="entry name" value="Protease 3"/>
    <property type="match status" value="1"/>
</dbReference>
<dbReference type="GO" id="GO:0046872">
    <property type="term" value="F:metal ion binding"/>
    <property type="evidence" value="ECO:0007669"/>
    <property type="project" value="UniProtKB-KW"/>
</dbReference>
<dbReference type="EMBL" id="GL984281">
    <property type="protein sequence ID" value="EGR28234.1"/>
    <property type="molecule type" value="Genomic_DNA"/>
</dbReference>
<dbReference type="GO" id="GO:0004222">
    <property type="term" value="F:metalloendopeptidase activity"/>
    <property type="evidence" value="ECO:0007669"/>
    <property type="project" value="UniProtKB-EC"/>
</dbReference>
<dbReference type="InterPro" id="IPR032632">
    <property type="entry name" value="Peptidase_M16_M"/>
</dbReference>
<evidence type="ECO:0000256" key="8">
    <source>
        <dbReference type="SAM" id="MobiDB-lite"/>
    </source>
</evidence>
<evidence type="ECO:0000256" key="7">
    <source>
        <dbReference type="ARBA" id="ARBA00023049"/>
    </source>
</evidence>
<keyword evidence="7" id="KW-0482">Metalloprotease</keyword>
<dbReference type="RefSeq" id="XP_004027579.1">
    <property type="nucleotide sequence ID" value="XM_004027530.1"/>
</dbReference>
<dbReference type="InterPro" id="IPR007863">
    <property type="entry name" value="Peptidase_M16_C"/>
</dbReference>
<dbReference type="InParanoid" id="G0R2S0"/>
<keyword evidence="9" id="KW-0812">Transmembrane</keyword>
<feature type="domain" description="Coenzyme PQQ synthesis protein F-like C-terminal lobe" evidence="13">
    <location>
        <begin position="944"/>
        <end position="1034"/>
    </location>
</feature>
<dbReference type="Proteomes" id="UP000008983">
    <property type="component" value="Unassembled WGS sequence"/>
</dbReference>
<evidence type="ECO:0000256" key="6">
    <source>
        <dbReference type="ARBA" id="ARBA00022833"/>
    </source>
</evidence>
<dbReference type="Pfam" id="PF22456">
    <property type="entry name" value="PqqF-like_C_4"/>
    <property type="match status" value="1"/>
</dbReference>
<keyword evidence="15" id="KW-1185">Reference proteome</keyword>
<dbReference type="InterPro" id="IPR011765">
    <property type="entry name" value="Pept_M16_N"/>
</dbReference>
<evidence type="ECO:0000259" key="13">
    <source>
        <dbReference type="Pfam" id="PF22456"/>
    </source>
</evidence>
<evidence type="ECO:0000313" key="14">
    <source>
        <dbReference type="EMBL" id="EGR28234.1"/>
    </source>
</evidence>
<keyword evidence="5 14" id="KW-0378">Hydrolase</keyword>
<dbReference type="InterPro" id="IPR050626">
    <property type="entry name" value="Peptidase_M16"/>
</dbReference>
<dbReference type="Pfam" id="PF16187">
    <property type="entry name" value="Peptidase_M16_M"/>
    <property type="match status" value="1"/>
</dbReference>
<dbReference type="PANTHER" id="PTHR43690">
    <property type="entry name" value="NARDILYSIN"/>
    <property type="match status" value="1"/>
</dbReference>
<evidence type="ECO:0000256" key="1">
    <source>
        <dbReference type="ARBA" id="ARBA00001947"/>
    </source>
</evidence>
<feature type="domain" description="Peptidase M16 C-terminal" evidence="11">
    <location>
        <begin position="294"/>
        <end position="466"/>
    </location>
</feature>
<sequence length="1131" mass="133045">MSESLQKRHIQDEEQAIIQNPPENSSNCGYLQRNLISREDLFDREKNQSLLKRTKTYLSQLFIGNQSIIEKSCIFITIVALITVLVGISIIIISTFNAQNLKRKEQFASQYIIKPKTDQNNTYKLLTLPNKLQIMLISNKQAQYSAVSLDVQAGSWQEPQQVLGLSHFLEHMIFLKCEKYPEKGYLDQILSKNGGYSNAYTEDDNTNFYYKTQTKSLEETLDIFANMFISPIFDEDSIQKESSAVDDEYQIDLAKEDFKLESLLKQISDPIHPFSRFSVGNTQTLLENKEINIKDELYAFKSKFYTPNVMKLVVYTNEDLDKVEKYVQVFSNIPEDNNSNEKTNFQLFGKPIKDLGQIIKLKGENDKFSIFFQLDFDRKNYKKRPLEFLDYFLQNEKEGSLVYFLKNKESLILDFSTEKFLDQQNFLIFHLKFTLQKTENFSFENSYKKITNSLLNYLDFLKTQPILDQIYHEKSKIQDLSFTFKTSSTFSEKDIAQFAKNLNFFNYKEVLATQSLYQDQFDKQQFIQILNQMQDIAQSAILVLQSPNFSEKTAQESLFKDNEFDNNVPLFSLEYSQRTLSETSIQEMTNIDQEFQKNTFITPQLNPFVPFSTKLIEVCNQNEMQINLEQISQNELQKKSENQDFLKKIFKNFDFSPEDNTECDFQTFLNENMNQPQLIKYQKGVESWFLFDQYFLSPKTAAYFAIQMPNMNKNIKQYSIGAVYAQIFENELQKEISQALIADYKLDIQYKNSQIRLYVEGWSENFPQVIQKIFEIYEKMQINSEQFNLAVQQQAEYFSKFKEQNPIEQGFYIFLQKSLKKSFFEPEEVLSNLNKLKIENIQQIKEKEKNTFKLTSLFIGNIQAKQAQDILQNIENITTFSDKNLNLQQQQQIININKLDSYFIRVKNQGTENNKNRGLVNYYQIGERNARNYAILNTFIQDLNTYLFQFLRSEKQLGYQVQAQLLTIGNIDSLIISILGDQVSAPEMNNYVNEALIKYREQLPDQLEQYLQLLKEAAQYRLNKHKDSLKETMEYLVQKMEGLNYSFESDQLSINELEYLTEEDIIYFYDQIFFEEKRLISIQVHNQEDSLDKKIQGNDNITNEKIMVINDEKTLKNFLSDKSFFTISGNS</sequence>
<keyword evidence="4" id="KW-0479">Metal-binding</keyword>
<protein>
    <submittedName>
        <fullName evidence="14">Insulin-degrading enzyme, putative</fullName>
        <ecNumber evidence="14">3.4.24.56</ecNumber>
    </submittedName>
</protein>
<gene>
    <name evidence="14" type="ORF">IMG5_180910</name>
</gene>
<evidence type="ECO:0000256" key="2">
    <source>
        <dbReference type="ARBA" id="ARBA00007261"/>
    </source>
</evidence>
<dbReference type="GO" id="GO:0043171">
    <property type="term" value="P:peptide catabolic process"/>
    <property type="evidence" value="ECO:0007669"/>
    <property type="project" value="TreeGrafter"/>
</dbReference>
<dbReference type="OrthoDB" id="952271at2759"/>
<comment type="cofactor">
    <cofactor evidence="1">
        <name>Zn(2+)</name>
        <dbReference type="ChEBI" id="CHEBI:29105"/>
    </cofactor>
</comment>
<dbReference type="GO" id="GO:0005739">
    <property type="term" value="C:mitochondrion"/>
    <property type="evidence" value="ECO:0007669"/>
    <property type="project" value="TreeGrafter"/>
</dbReference>
<organism evidence="14 15">
    <name type="scientific">Ichthyophthirius multifiliis</name>
    <name type="common">White spot disease agent</name>
    <name type="synonym">Ich</name>
    <dbReference type="NCBI Taxonomy" id="5932"/>
    <lineage>
        <taxon>Eukaryota</taxon>
        <taxon>Sar</taxon>
        <taxon>Alveolata</taxon>
        <taxon>Ciliophora</taxon>
        <taxon>Intramacronucleata</taxon>
        <taxon>Oligohymenophorea</taxon>
        <taxon>Hymenostomatida</taxon>
        <taxon>Ophryoglenina</taxon>
        <taxon>Ichthyophthirius</taxon>
    </lineage>
</organism>
<dbReference type="Pfam" id="PF05193">
    <property type="entry name" value="Peptidase_M16_C"/>
    <property type="match status" value="1"/>
</dbReference>
<dbReference type="OMA" id="HGAQNDL"/>
<keyword evidence="9" id="KW-1133">Transmembrane helix</keyword>
<dbReference type="GeneID" id="14904310"/>
<evidence type="ECO:0000259" key="11">
    <source>
        <dbReference type="Pfam" id="PF05193"/>
    </source>
</evidence>
<comment type="similarity">
    <text evidence="2">Belongs to the peptidase M16 family.</text>
</comment>
<keyword evidence="9" id="KW-0472">Membrane</keyword>
<evidence type="ECO:0000256" key="9">
    <source>
        <dbReference type="SAM" id="Phobius"/>
    </source>
</evidence>
<feature type="region of interest" description="Disordered" evidence="8">
    <location>
        <begin position="1"/>
        <end position="25"/>
    </location>
</feature>
<accession>G0R2S0</accession>
<evidence type="ECO:0000256" key="5">
    <source>
        <dbReference type="ARBA" id="ARBA00022801"/>
    </source>
</evidence>
<dbReference type="GO" id="GO:0005829">
    <property type="term" value="C:cytosol"/>
    <property type="evidence" value="ECO:0007669"/>
    <property type="project" value="TreeGrafter"/>
</dbReference>
<feature type="domain" description="Peptidase M16 N-terminal" evidence="10">
    <location>
        <begin position="134"/>
        <end position="250"/>
    </location>
</feature>
<evidence type="ECO:0000256" key="4">
    <source>
        <dbReference type="ARBA" id="ARBA00022723"/>
    </source>
</evidence>
<keyword evidence="3" id="KW-0645">Protease</keyword>
<keyword evidence="6" id="KW-0862">Zinc</keyword>
<feature type="transmembrane region" description="Helical" evidence="9">
    <location>
        <begin position="73"/>
        <end position="96"/>
    </location>
</feature>
<dbReference type="STRING" id="857967.G0R2S0"/>
<dbReference type="SUPFAM" id="SSF63411">
    <property type="entry name" value="LuxS/MPP-like metallohydrolase"/>
    <property type="match status" value="4"/>
</dbReference>
<reference evidence="14 15" key="1">
    <citation type="submission" date="2011-07" db="EMBL/GenBank/DDBJ databases">
        <authorList>
            <person name="Coyne R."/>
            <person name="Brami D."/>
            <person name="Johnson J."/>
            <person name="Hostetler J."/>
            <person name="Hannick L."/>
            <person name="Clark T."/>
            <person name="Cassidy-Hanley D."/>
            <person name="Inman J."/>
        </authorList>
    </citation>
    <scope>NUCLEOTIDE SEQUENCE [LARGE SCALE GENOMIC DNA]</scope>
    <source>
        <strain evidence="14 15">G5</strain>
    </source>
</reference>
<evidence type="ECO:0000259" key="12">
    <source>
        <dbReference type="Pfam" id="PF16187"/>
    </source>
</evidence>
<evidence type="ECO:0000313" key="15">
    <source>
        <dbReference type="Proteomes" id="UP000008983"/>
    </source>
</evidence>
<dbReference type="Gene3D" id="3.30.830.10">
    <property type="entry name" value="Metalloenzyme, LuxS/M16 peptidase-like"/>
    <property type="match status" value="4"/>
</dbReference>
<proteinExistence type="inferred from homology"/>
<dbReference type="GO" id="GO:0051603">
    <property type="term" value="P:proteolysis involved in protein catabolic process"/>
    <property type="evidence" value="ECO:0007669"/>
    <property type="project" value="TreeGrafter"/>
</dbReference>
<dbReference type="eggNOG" id="KOG0959">
    <property type="taxonomic scope" value="Eukaryota"/>
</dbReference>
<dbReference type="InterPro" id="IPR054734">
    <property type="entry name" value="PqqF-like_C_4"/>
</dbReference>
<name>G0R2S0_ICHMU</name>
<dbReference type="EC" id="3.4.24.56" evidence="14"/>
<dbReference type="Pfam" id="PF00675">
    <property type="entry name" value="Peptidase_M16"/>
    <property type="match status" value="1"/>
</dbReference>
<evidence type="ECO:0000259" key="10">
    <source>
        <dbReference type="Pfam" id="PF00675"/>
    </source>
</evidence>
<feature type="compositionally biased region" description="Basic and acidic residues" evidence="8">
    <location>
        <begin position="1"/>
        <end position="12"/>
    </location>
</feature>
<feature type="domain" description="Peptidase M16 middle/third" evidence="12">
    <location>
        <begin position="482"/>
        <end position="830"/>
    </location>
</feature>
<evidence type="ECO:0000256" key="3">
    <source>
        <dbReference type="ARBA" id="ARBA00022670"/>
    </source>
</evidence>
<dbReference type="PANTHER" id="PTHR43690:SF18">
    <property type="entry name" value="INSULIN-DEGRADING ENZYME-RELATED"/>
    <property type="match status" value="1"/>
</dbReference>
<dbReference type="AlphaFoldDB" id="G0R2S0"/>